<dbReference type="OrthoDB" id="6398659at2"/>
<accession>A0A5J6WPA0</accession>
<protein>
    <submittedName>
        <fullName evidence="1">RNA polymerase subunit sigma</fullName>
    </submittedName>
</protein>
<organism evidence="1 2">
    <name type="scientific">Moritella marina ATCC 15381</name>
    <dbReference type="NCBI Taxonomy" id="1202962"/>
    <lineage>
        <taxon>Bacteria</taxon>
        <taxon>Pseudomonadati</taxon>
        <taxon>Pseudomonadota</taxon>
        <taxon>Gammaproteobacteria</taxon>
        <taxon>Alteromonadales</taxon>
        <taxon>Moritellaceae</taxon>
        <taxon>Moritella</taxon>
    </lineage>
</organism>
<dbReference type="AlphaFoldDB" id="A0A5J6WPA0"/>
<proteinExistence type="predicted"/>
<dbReference type="Proteomes" id="UP000327424">
    <property type="component" value="Chromosome"/>
</dbReference>
<gene>
    <name evidence="1" type="ORF">FR932_15460</name>
</gene>
<sequence length="230" mass="26119">MLLTRFLWRLLFICSCVLFVSSCSTPRLFINNDIPVIADDAKFILLPTVIHGLSGSKVEKEAVFYGAFKMAFGERKIDTPELSTRLKKNGFAEVSWQMSHAMHHIVTDQDCFSYTQAYQLGLENGQVNSKFRVLGRDLEQLSLWLKQAYQLASVPEYIAVAHIDSMGVSKAGKLIKYRVIAGVYSTQRQALERVVSYVTESPNHQDTILYDLDNLGFLIYRELFTSSTSR</sequence>
<dbReference type="RefSeq" id="WP_019442338.1">
    <property type="nucleotide sequence ID" value="NZ_ALOE01000029.1"/>
</dbReference>
<reference evidence="1 2" key="1">
    <citation type="submission" date="2019-09" db="EMBL/GenBank/DDBJ databases">
        <title>Hybrid Assembly of the complete Genome of the Deep-Sea Bacterium Moritella marina from long Nanopore and Illumina reads.</title>
        <authorList>
            <person name="Magin S."/>
            <person name="Georgoulis A."/>
            <person name="Papadimitriou K."/>
            <person name="Iliakis G."/>
            <person name="Vorgias C.E."/>
        </authorList>
    </citation>
    <scope>NUCLEOTIDE SEQUENCE [LARGE SCALE GENOMIC DNA]</scope>
    <source>
        <strain evidence="1 2">MP-1</strain>
    </source>
</reference>
<name>A0A5J6WPA0_MORMI</name>
<evidence type="ECO:0000313" key="2">
    <source>
        <dbReference type="Proteomes" id="UP000327424"/>
    </source>
</evidence>
<evidence type="ECO:0000313" key="1">
    <source>
        <dbReference type="EMBL" id="QFI39151.1"/>
    </source>
</evidence>
<dbReference type="KEGG" id="mmaa:FR932_15460"/>
<dbReference type="PROSITE" id="PS51257">
    <property type="entry name" value="PROKAR_LIPOPROTEIN"/>
    <property type="match status" value="1"/>
</dbReference>
<keyword evidence="2" id="KW-1185">Reference proteome</keyword>
<dbReference type="EMBL" id="CP044399">
    <property type="protein sequence ID" value="QFI39151.1"/>
    <property type="molecule type" value="Genomic_DNA"/>
</dbReference>